<evidence type="ECO:0000256" key="1">
    <source>
        <dbReference type="SAM" id="SignalP"/>
    </source>
</evidence>
<dbReference type="SUPFAM" id="SSF53807">
    <property type="entry name" value="Helical backbone' metal receptor"/>
    <property type="match status" value="1"/>
</dbReference>
<reference evidence="3 4" key="1">
    <citation type="submission" date="2019-03" db="EMBL/GenBank/DDBJ databases">
        <title>Genomic Encyclopedia of Type Strains, Phase IV (KMG-IV): sequencing the most valuable type-strain genomes for metagenomic binning, comparative biology and taxonomic classification.</title>
        <authorList>
            <person name="Goeker M."/>
        </authorList>
    </citation>
    <scope>NUCLEOTIDE SEQUENCE [LARGE SCALE GENOMIC DNA]</scope>
    <source>
        <strain evidence="3 4">DSM 23344</strain>
    </source>
</reference>
<name>A0A4R2LGM3_9GAMM</name>
<dbReference type="EMBL" id="SLWX01000001">
    <property type="protein sequence ID" value="TCO78465.1"/>
    <property type="molecule type" value="Genomic_DNA"/>
</dbReference>
<accession>A0A4R2LGM3</accession>
<proteinExistence type="predicted"/>
<evidence type="ECO:0000313" key="4">
    <source>
        <dbReference type="Proteomes" id="UP000294980"/>
    </source>
</evidence>
<dbReference type="PROSITE" id="PS50983">
    <property type="entry name" value="FE_B12_PBP"/>
    <property type="match status" value="1"/>
</dbReference>
<comment type="caution">
    <text evidence="3">The sequence shown here is derived from an EMBL/GenBank/DDBJ whole genome shotgun (WGS) entry which is preliminary data.</text>
</comment>
<dbReference type="PANTHER" id="PTHR30535">
    <property type="entry name" value="VITAMIN B12-BINDING PROTEIN"/>
    <property type="match status" value="1"/>
</dbReference>
<dbReference type="Proteomes" id="UP000294980">
    <property type="component" value="Unassembled WGS sequence"/>
</dbReference>
<dbReference type="AlphaFoldDB" id="A0A4R2LGM3"/>
<dbReference type="Gene3D" id="3.40.50.1980">
    <property type="entry name" value="Nitrogenase molybdenum iron protein domain"/>
    <property type="match status" value="2"/>
</dbReference>
<keyword evidence="4" id="KW-1185">Reference proteome</keyword>
<dbReference type="PANTHER" id="PTHR30535:SF4">
    <property type="entry name" value="HEMIN-BINDING PERIPLASMIC PROTEIN HMUT"/>
    <property type="match status" value="1"/>
</dbReference>
<keyword evidence="1" id="KW-0732">Signal</keyword>
<gene>
    <name evidence="3" type="ORF">EV688_101282</name>
</gene>
<feature type="domain" description="Fe/B12 periplasmic-binding" evidence="2">
    <location>
        <begin position="40"/>
        <end position="289"/>
    </location>
</feature>
<dbReference type="InterPro" id="IPR050902">
    <property type="entry name" value="ABC_Transporter_SBP"/>
</dbReference>
<dbReference type="Pfam" id="PF01497">
    <property type="entry name" value="Peripla_BP_2"/>
    <property type="match status" value="1"/>
</dbReference>
<dbReference type="InterPro" id="IPR002491">
    <property type="entry name" value="ABC_transptr_periplasmic_BD"/>
</dbReference>
<protein>
    <submittedName>
        <fullName evidence="3">Iron complex transport system substrate-binding protein</fullName>
    </submittedName>
</protein>
<evidence type="ECO:0000313" key="3">
    <source>
        <dbReference type="EMBL" id="TCO78465.1"/>
    </source>
</evidence>
<sequence>MVNRRRQGGWKSALVAGCLFLAGTTAQAMSCGEVAADATRIAVAGGSLTEILYELGEEQRIVAVDRTATYPDAAQALPQIGYVRDLSAEGILSLEPTLVLGEHDMGPPEVVAQLESLGVDMLIVPESFDTAGVAEKIRCVAAAVGNPSAGETLVASTLAPLEKQTGTEARGVVLLGVRGGAPLAAGRNTSGHGLLTMAGLDNAMRDIDGWKGVSEEAMLLAAPDFIVITQRGLDDAGGMQALLAHPALRLTPAAQNRRIIAMDGMAMLGFGPRTLATAAALRAELEAIR</sequence>
<evidence type="ECO:0000259" key="2">
    <source>
        <dbReference type="PROSITE" id="PS50983"/>
    </source>
</evidence>
<organism evidence="3 4">
    <name type="scientific">Chromatocurvus halotolerans</name>
    <dbReference type="NCBI Taxonomy" id="1132028"/>
    <lineage>
        <taxon>Bacteria</taxon>
        <taxon>Pseudomonadati</taxon>
        <taxon>Pseudomonadota</taxon>
        <taxon>Gammaproteobacteria</taxon>
        <taxon>Cellvibrionales</taxon>
        <taxon>Halieaceae</taxon>
        <taxon>Chromatocurvus</taxon>
    </lineage>
</organism>
<feature type="chain" id="PRO_5020335719" evidence="1">
    <location>
        <begin position="29"/>
        <end position="289"/>
    </location>
</feature>
<feature type="signal peptide" evidence="1">
    <location>
        <begin position="1"/>
        <end position="28"/>
    </location>
</feature>